<dbReference type="AlphaFoldDB" id="A0A3B4UK50"/>
<accession>A0A3B4UK50</accession>
<evidence type="ECO:0000313" key="2">
    <source>
        <dbReference type="Ensembl" id="ENSSDUP00000018673.1"/>
    </source>
</evidence>
<evidence type="ECO:0000313" key="3">
    <source>
        <dbReference type="Proteomes" id="UP000261420"/>
    </source>
</evidence>
<dbReference type="InterPro" id="IPR036179">
    <property type="entry name" value="Ig-like_dom_sf"/>
</dbReference>
<protein>
    <recommendedName>
        <fullName evidence="1">Immunoglobulin V-set domain-containing protein</fullName>
    </recommendedName>
</protein>
<evidence type="ECO:0000259" key="1">
    <source>
        <dbReference type="Pfam" id="PF07686"/>
    </source>
</evidence>
<dbReference type="InterPro" id="IPR013783">
    <property type="entry name" value="Ig-like_fold"/>
</dbReference>
<sequence length="143" mass="16438">LNAFKSSAEVAKTSSFNVKCVSFLVTTLLRSLKREYCFKTDLKKCEKLPHRCFHLLWLISQQVEVWWSNAGNYVRLSNKLSPDGNRVTYNMSEESNFTLTISDLRESDEHVYCCREHTDKPERCWSGGTKLQVAGTLSVSYSL</sequence>
<reference evidence="2" key="1">
    <citation type="submission" date="2025-08" db="UniProtKB">
        <authorList>
            <consortium name="Ensembl"/>
        </authorList>
    </citation>
    <scope>IDENTIFICATION</scope>
</reference>
<dbReference type="Proteomes" id="UP000261420">
    <property type="component" value="Unplaced"/>
</dbReference>
<name>A0A3B4UK50_SERDU</name>
<reference evidence="2" key="2">
    <citation type="submission" date="2025-09" db="UniProtKB">
        <authorList>
            <consortium name="Ensembl"/>
        </authorList>
    </citation>
    <scope>IDENTIFICATION</scope>
</reference>
<dbReference type="SUPFAM" id="SSF48726">
    <property type="entry name" value="Immunoglobulin"/>
    <property type="match status" value="1"/>
</dbReference>
<dbReference type="GeneTree" id="ENSGT01150000288082"/>
<dbReference type="Gene3D" id="2.60.40.10">
    <property type="entry name" value="Immunoglobulins"/>
    <property type="match status" value="1"/>
</dbReference>
<dbReference type="Ensembl" id="ENSSDUT00000019009.1">
    <property type="protein sequence ID" value="ENSSDUP00000018673.1"/>
    <property type="gene ID" value="ENSSDUG00000013641.1"/>
</dbReference>
<dbReference type="Pfam" id="PF07686">
    <property type="entry name" value="V-set"/>
    <property type="match status" value="1"/>
</dbReference>
<organism evidence="2 3">
    <name type="scientific">Seriola dumerili</name>
    <name type="common">Greater amberjack</name>
    <name type="synonym">Caranx dumerili</name>
    <dbReference type="NCBI Taxonomy" id="41447"/>
    <lineage>
        <taxon>Eukaryota</taxon>
        <taxon>Metazoa</taxon>
        <taxon>Chordata</taxon>
        <taxon>Craniata</taxon>
        <taxon>Vertebrata</taxon>
        <taxon>Euteleostomi</taxon>
        <taxon>Actinopterygii</taxon>
        <taxon>Neopterygii</taxon>
        <taxon>Teleostei</taxon>
        <taxon>Neoteleostei</taxon>
        <taxon>Acanthomorphata</taxon>
        <taxon>Carangaria</taxon>
        <taxon>Carangiformes</taxon>
        <taxon>Carangidae</taxon>
        <taxon>Seriola</taxon>
    </lineage>
</organism>
<proteinExistence type="predicted"/>
<feature type="domain" description="Immunoglobulin V-set" evidence="1">
    <location>
        <begin position="73"/>
        <end position="133"/>
    </location>
</feature>
<keyword evidence="3" id="KW-1185">Reference proteome</keyword>
<dbReference type="InterPro" id="IPR013106">
    <property type="entry name" value="Ig_V-set"/>
</dbReference>